<comment type="caution">
    <text evidence="3">The sequence shown here is derived from an EMBL/GenBank/DDBJ whole genome shotgun (WGS) entry which is preliminary data.</text>
</comment>
<keyword evidence="2" id="KW-0812">Transmembrane</keyword>
<keyword evidence="4" id="KW-1185">Reference proteome</keyword>
<sequence length="97" mass="10074">MSVRIVVVVALAALITLLAAVLTDNTFVSVGVIALAVVGILLLARDWRSDRRHPGPAEPAIDEPPTEQPVDAAMSAEMFAPDISTEGPGPSSDARAD</sequence>
<dbReference type="Proteomes" id="UP000216063">
    <property type="component" value="Unassembled WGS sequence"/>
</dbReference>
<organism evidence="3 4">
    <name type="scientific">Mycolicibacterium sphagni</name>
    <dbReference type="NCBI Taxonomy" id="1786"/>
    <lineage>
        <taxon>Bacteria</taxon>
        <taxon>Bacillati</taxon>
        <taxon>Actinomycetota</taxon>
        <taxon>Actinomycetes</taxon>
        <taxon>Mycobacteriales</taxon>
        <taxon>Mycobacteriaceae</taxon>
        <taxon>Mycolicibacterium</taxon>
    </lineage>
</organism>
<feature type="transmembrane region" description="Helical" evidence="2">
    <location>
        <begin position="29"/>
        <end position="44"/>
    </location>
</feature>
<evidence type="ECO:0000313" key="4">
    <source>
        <dbReference type="Proteomes" id="UP000216063"/>
    </source>
</evidence>
<proteinExistence type="predicted"/>
<keyword evidence="2" id="KW-0472">Membrane</keyword>
<accession>A0A255DHJ7</accession>
<evidence type="ECO:0000256" key="2">
    <source>
        <dbReference type="SAM" id="Phobius"/>
    </source>
</evidence>
<evidence type="ECO:0000313" key="3">
    <source>
        <dbReference type="EMBL" id="OYN78949.1"/>
    </source>
</evidence>
<dbReference type="AlphaFoldDB" id="A0A255DHJ7"/>
<evidence type="ECO:0000256" key="1">
    <source>
        <dbReference type="SAM" id="MobiDB-lite"/>
    </source>
</evidence>
<protein>
    <submittedName>
        <fullName evidence="3">Uncharacterized protein</fullName>
    </submittedName>
</protein>
<reference evidence="3 4" key="1">
    <citation type="submission" date="2017-07" db="EMBL/GenBank/DDBJ databases">
        <title>The new phylogeny of genus Mycobacterium.</title>
        <authorList>
            <person name="Tortoli E."/>
            <person name="Trovato A."/>
            <person name="Cirillo D.M."/>
        </authorList>
    </citation>
    <scope>NUCLEOTIDE SEQUENCE [LARGE SCALE GENOMIC DNA]</scope>
    <source>
        <strain evidence="3 4">ATCC 33027</strain>
    </source>
</reference>
<dbReference type="EMBL" id="NOZR01000010">
    <property type="protein sequence ID" value="OYN78949.1"/>
    <property type="molecule type" value="Genomic_DNA"/>
</dbReference>
<keyword evidence="2" id="KW-1133">Transmembrane helix</keyword>
<feature type="region of interest" description="Disordered" evidence="1">
    <location>
        <begin position="52"/>
        <end position="97"/>
    </location>
</feature>
<dbReference type="RefSeq" id="WP_094480461.1">
    <property type="nucleotide sequence ID" value="NZ_NOZR01000010.1"/>
</dbReference>
<dbReference type="OrthoDB" id="4753146at2"/>
<gene>
    <name evidence="3" type="ORF">CG716_13875</name>
</gene>
<name>A0A255DHJ7_9MYCO</name>